<dbReference type="NCBIfam" id="TIGR01552">
    <property type="entry name" value="phd_fam"/>
    <property type="match status" value="1"/>
</dbReference>
<dbReference type="Pfam" id="PF02604">
    <property type="entry name" value="PhdYeFM_antitox"/>
    <property type="match status" value="1"/>
</dbReference>
<evidence type="ECO:0000256" key="2">
    <source>
        <dbReference type="RuleBase" id="RU362080"/>
    </source>
</evidence>
<evidence type="ECO:0000256" key="3">
    <source>
        <dbReference type="SAM" id="MobiDB-lite"/>
    </source>
</evidence>
<comment type="caution">
    <text evidence="4">The sequence shown here is derived from an EMBL/GenBank/DDBJ whole genome shotgun (WGS) entry which is preliminary data.</text>
</comment>
<dbReference type="Gene3D" id="3.40.1620.10">
    <property type="entry name" value="YefM-like domain"/>
    <property type="match status" value="1"/>
</dbReference>
<feature type="region of interest" description="Disordered" evidence="3">
    <location>
        <begin position="1"/>
        <end position="27"/>
    </location>
</feature>
<evidence type="ECO:0000313" key="4">
    <source>
        <dbReference type="EMBL" id="MBW9062784.1"/>
    </source>
</evidence>
<dbReference type="SUPFAM" id="SSF143120">
    <property type="entry name" value="YefM-like"/>
    <property type="match status" value="1"/>
</dbReference>
<organism evidence="4 5">
    <name type="scientific">Rhizobium herbae</name>
    <dbReference type="NCBI Taxonomy" id="508661"/>
    <lineage>
        <taxon>Bacteria</taxon>
        <taxon>Pseudomonadati</taxon>
        <taxon>Pseudomonadota</taxon>
        <taxon>Alphaproteobacteria</taxon>
        <taxon>Hyphomicrobiales</taxon>
        <taxon>Rhizobiaceae</taxon>
        <taxon>Rhizobium/Agrobacterium group</taxon>
        <taxon>Rhizobium</taxon>
    </lineage>
</organism>
<name>A0ABS7H6B4_9HYPH</name>
<dbReference type="InterPro" id="IPR036165">
    <property type="entry name" value="YefM-like_sf"/>
</dbReference>
<accession>A0ABS7H6B4</accession>
<sequence length="102" mass="11636">MVTTLSSREFNQDTGRAKKAAKNGPVFITDRGRPAHVLLSIEDYRKMTEMVSAHVERAQVFTDKPKKNILELLAMPGLEKLDDDFEFPILRTISLKPDEFDD</sequence>
<proteinExistence type="inferred from homology"/>
<reference evidence="4 5" key="1">
    <citation type="journal article" date="2021" name="MBio">
        <title>Poor Competitiveness of Bradyrhizobium in Pigeon Pea Root Colonization in Indian Soils.</title>
        <authorList>
            <person name="Chalasani D."/>
            <person name="Basu A."/>
            <person name="Pullabhotla S.V.S.R.N."/>
            <person name="Jorrin B."/>
            <person name="Neal A.L."/>
            <person name="Poole P.S."/>
            <person name="Podile A.R."/>
            <person name="Tkacz A."/>
        </authorList>
    </citation>
    <scope>NUCLEOTIDE SEQUENCE [LARGE SCALE GENOMIC DNA]</scope>
    <source>
        <strain evidence="4 5">HU44</strain>
    </source>
</reference>
<protein>
    <recommendedName>
        <fullName evidence="2">Antitoxin</fullName>
    </recommendedName>
</protein>
<keyword evidence="5" id="KW-1185">Reference proteome</keyword>
<dbReference type="EMBL" id="JAEUAO010000001">
    <property type="protein sequence ID" value="MBW9062784.1"/>
    <property type="molecule type" value="Genomic_DNA"/>
</dbReference>
<evidence type="ECO:0000313" key="5">
    <source>
        <dbReference type="Proteomes" id="UP000757604"/>
    </source>
</evidence>
<gene>
    <name evidence="4" type="ORF">JNB71_05585</name>
</gene>
<evidence type="ECO:0000256" key="1">
    <source>
        <dbReference type="ARBA" id="ARBA00009981"/>
    </source>
</evidence>
<dbReference type="Proteomes" id="UP000757604">
    <property type="component" value="Unassembled WGS sequence"/>
</dbReference>
<comment type="similarity">
    <text evidence="1 2">Belongs to the phD/YefM antitoxin family.</text>
</comment>
<dbReference type="InterPro" id="IPR006442">
    <property type="entry name" value="Antitoxin_Phd/YefM"/>
</dbReference>
<comment type="function">
    <text evidence="2">Antitoxin component of a type II toxin-antitoxin (TA) system.</text>
</comment>
<dbReference type="RefSeq" id="WP_220370803.1">
    <property type="nucleotide sequence ID" value="NZ_JAEUAO010000001.1"/>
</dbReference>
<feature type="compositionally biased region" description="Polar residues" evidence="3">
    <location>
        <begin position="1"/>
        <end position="14"/>
    </location>
</feature>